<reference evidence="2" key="2">
    <citation type="submission" date="2012-08" db="EMBL/GenBank/DDBJ databases">
        <title>Genome sequence of Kazachstania naganishii.</title>
        <authorList>
            <person name="Gordon J.L."/>
            <person name="Armisen D."/>
            <person name="Proux-Wera E."/>
            <person name="OhEigeartaigh S.S."/>
            <person name="Byrne K.P."/>
            <person name="Wolfe K.H."/>
        </authorList>
    </citation>
    <scope>NUCLEOTIDE SEQUENCE [LARGE SCALE GENOMIC DNA]</scope>
    <source>
        <strain evidence="2">ATCC MYA-139 / BCRC 22969 / CBS 8797 / CCRC 22969 / KCTC 17520 / NBRC 10181 / NCYC 3082</strain>
    </source>
</reference>
<keyword evidence="2" id="KW-1185">Reference proteome</keyword>
<dbReference type="Proteomes" id="UP000006310">
    <property type="component" value="Chromosome 2"/>
</dbReference>
<evidence type="ECO:0008006" key="3">
    <source>
        <dbReference type="Google" id="ProtNLM"/>
    </source>
</evidence>
<gene>
    <name evidence="1" type="primary">KNAG0B02000</name>
    <name evidence="1" type="ordered locus">KNAG_0B02000</name>
</gene>
<dbReference type="EMBL" id="HE978315">
    <property type="protein sequence ID" value="CCK68642.1"/>
    <property type="molecule type" value="Genomic_DNA"/>
</dbReference>
<dbReference type="HOGENOM" id="CLU_046294_1_0_1"/>
<dbReference type="GeneID" id="34524292"/>
<reference evidence="1 2" key="1">
    <citation type="journal article" date="2011" name="Proc. Natl. Acad. Sci. U.S.A.">
        <title>Evolutionary erosion of yeast sex chromosomes by mating-type switching accidents.</title>
        <authorList>
            <person name="Gordon J.L."/>
            <person name="Armisen D."/>
            <person name="Proux-Wera E."/>
            <person name="Oheigeartaigh S.S."/>
            <person name="Byrne K.P."/>
            <person name="Wolfe K.H."/>
        </authorList>
    </citation>
    <scope>NUCLEOTIDE SEQUENCE [LARGE SCALE GENOMIC DNA]</scope>
    <source>
        <strain evidence="2">ATCC MYA-139 / BCRC 22969 / CBS 8797 / CCRC 22969 / KCTC 17520 / NBRC 10181 / NCYC 3082</strain>
    </source>
</reference>
<evidence type="ECO:0000313" key="1">
    <source>
        <dbReference type="EMBL" id="CCK68642.1"/>
    </source>
</evidence>
<dbReference type="GO" id="GO:0005634">
    <property type="term" value="C:nucleus"/>
    <property type="evidence" value="ECO:0007669"/>
    <property type="project" value="EnsemblFungi"/>
</dbReference>
<accession>J7RUV0</accession>
<dbReference type="KEGG" id="kng:KNAG_0B02000"/>
<dbReference type="GO" id="GO:0032958">
    <property type="term" value="P:inositol phosphate biosynthetic process"/>
    <property type="evidence" value="ECO:0007669"/>
    <property type="project" value="EnsemblFungi"/>
</dbReference>
<sequence>MRIVGKGKANILVALEEEAILYRICIRFSNSLLKGNEYTLKNYQYIYQKVEPLLGDLLCNFSLSELQLTPKLQQLLHDYVSGSTCNNKVFAFSMPNFKSASMYPLVLFSDHFTSLYSNVQHTKLVLEMKPKWLYNPTRYCRNCTANRFKGRDDMSYCYSKLLRDSEHLFHVIGSHTLPRWLVLRMCQYFRTRDNVLQVLHDIQKKLYCKGDMIDLPLLMTLRDVTCFVSWDFSQSDAASDVNIVDVDLKPEEKRDFWNKTQMELDSFENKCYHDY</sequence>
<dbReference type="OMA" id="FIELRCK"/>
<dbReference type="RefSeq" id="XP_022462888.1">
    <property type="nucleotide sequence ID" value="XM_022611484.1"/>
</dbReference>
<organism evidence="1 2">
    <name type="scientific">Huiozyma naganishii (strain ATCC MYA-139 / BCRC 22969 / CBS 8797 / KCTC 17520 / NBRC 10181 / NCYC 3082 / Yp74L-3)</name>
    <name type="common">Yeast</name>
    <name type="synonym">Kazachstania naganishii</name>
    <dbReference type="NCBI Taxonomy" id="1071383"/>
    <lineage>
        <taxon>Eukaryota</taxon>
        <taxon>Fungi</taxon>
        <taxon>Dikarya</taxon>
        <taxon>Ascomycota</taxon>
        <taxon>Saccharomycotina</taxon>
        <taxon>Saccharomycetes</taxon>
        <taxon>Saccharomycetales</taxon>
        <taxon>Saccharomycetaceae</taxon>
        <taxon>Huiozyma</taxon>
    </lineage>
</organism>
<evidence type="ECO:0000313" key="2">
    <source>
        <dbReference type="Proteomes" id="UP000006310"/>
    </source>
</evidence>
<proteinExistence type="predicted"/>
<dbReference type="OrthoDB" id="272370at2759"/>
<dbReference type="AlphaFoldDB" id="J7RUV0"/>
<dbReference type="eggNOG" id="ENOG502S05I">
    <property type="taxonomic scope" value="Eukaryota"/>
</dbReference>
<name>J7RUV0_HUIN7</name>
<protein>
    <recommendedName>
        <fullName evidence="3">Inositol-pentakisphosphate 2-kinase</fullName>
    </recommendedName>
</protein>
<dbReference type="GO" id="GO:0070481">
    <property type="term" value="P:nuclear-transcribed mRNA catabolic process, non-stop decay"/>
    <property type="evidence" value="ECO:0007669"/>
    <property type="project" value="EnsemblFungi"/>
</dbReference>
<dbReference type="STRING" id="1071383.J7RUV0"/>
<dbReference type="GO" id="GO:0035299">
    <property type="term" value="F:inositol-1,3,4,5,6-pentakisphosphate 2-kinase activity"/>
    <property type="evidence" value="ECO:0007669"/>
    <property type="project" value="EnsemblFungi"/>
</dbReference>